<comment type="caution">
    <text evidence="2">The sequence shown here is derived from an EMBL/GenBank/DDBJ whole genome shotgun (WGS) entry which is preliminary data.</text>
</comment>
<evidence type="ECO:0000313" key="2">
    <source>
        <dbReference type="EMBL" id="KAK3274160.1"/>
    </source>
</evidence>
<keyword evidence="3" id="KW-1185">Reference proteome</keyword>
<protein>
    <submittedName>
        <fullName evidence="2">Uncharacterized protein</fullName>
    </submittedName>
</protein>
<feature type="region of interest" description="Disordered" evidence="1">
    <location>
        <begin position="173"/>
        <end position="198"/>
    </location>
</feature>
<proteinExistence type="predicted"/>
<sequence length="375" mass="41970">MTCNELIAAAFTVYDTHAGKRNSPHVLFEERADLLDRMPTSTCVSSHEESRSSTTRIGTRRPFLTTAIHDGHLRAAYMSSDVHRNTDRHREVICIGGLRQQFVHDSADHYEDGKATARKPILHLGHATFPNKPDEHVPPTRPWCTTTIVIGDVKLHNLILRSFLWGTSPRWTSLSPPRTNKASAERSECRDPGAPLTALATRPPLDLREFEKSESAEKVFHLGEYERKVHDVIIDDMELANAAVGGATVGVETFINDSFGPGGDCIDVNDYYDSDVFSTSNSTSALNASEDSNKEYMLTVERVGSTLSTTVKIQHDLDYAIREHRRKTARVHELRQELPEGFEHNLSTEDSTALITSQQQQVQTLMRLVEAMHAL</sequence>
<evidence type="ECO:0000256" key="1">
    <source>
        <dbReference type="SAM" id="MobiDB-lite"/>
    </source>
</evidence>
<reference evidence="2 3" key="1">
    <citation type="journal article" date="2015" name="Genome Biol. Evol.">
        <title>Comparative Genomics of a Bacterivorous Green Alga Reveals Evolutionary Causalities and Consequences of Phago-Mixotrophic Mode of Nutrition.</title>
        <authorList>
            <person name="Burns J.A."/>
            <person name="Paasch A."/>
            <person name="Narechania A."/>
            <person name="Kim E."/>
        </authorList>
    </citation>
    <scope>NUCLEOTIDE SEQUENCE [LARGE SCALE GENOMIC DNA]</scope>
    <source>
        <strain evidence="2 3">PLY_AMNH</strain>
    </source>
</reference>
<evidence type="ECO:0000313" key="3">
    <source>
        <dbReference type="Proteomes" id="UP001190700"/>
    </source>
</evidence>
<dbReference type="Proteomes" id="UP001190700">
    <property type="component" value="Unassembled WGS sequence"/>
</dbReference>
<gene>
    <name evidence="2" type="ORF">CYMTET_17645</name>
</gene>
<feature type="compositionally biased region" description="Polar residues" evidence="1">
    <location>
        <begin position="173"/>
        <end position="182"/>
    </location>
</feature>
<dbReference type="AlphaFoldDB" id="A0AAE0L740"/>
<organism evidence="2 3">
    <name type="scientific">Cymbomonas tetramitiformis</name>
    <dbReference type="NCBI Taxonomy" id="36881"/>
    <lineage>
        <taxon>Eukaryota</taxon>
        <taxon>Viridiplantae</taxon>
        <taxon>Chlorophyta</taxon>
        <taxon>Pyramimonadophyceae</taxon>
        <taxon>Pyramimonadales</taxon>
        <taxon>Pyramimonadaceae</taxon>
        <taxon>Cymbomonas</taxon>
    </lineage>
</organism>
<dbReference type="EMBL" id="LGRX02007895">
    <property type="protein sequence ID" value="KAK3274160.1"/>
    <property type="molecule type" value="Genomic_DNA"/>
</dbReference>
<accession>A0AAE0L740</accession>
<name>A0AAE0L740_9CHLO</name>